<sequence length="202" mass="23069">MLAIYSLHTQIGLCQYLIITNHKMKTIKLLPIALLITVKQLYAQTTNNKKEISILINKYAKSVIEKDSTTFYDLFNDGPVTWCAALKDRSQAREVARKGAGSNYFSGSYKGFFRSLFRYKSTEDKFDNIQIVEDGTVASVTMDYSFWADNKMTNWGGKYLLLIKRDGKWKITSVIFSLDLTGYFEQPPLKERQKSSLPGAVQ</sequence>
<evidence type="ECO:0000313" key="1">
    <source>
        <dbReference type="EMBL" id="TWI94339.1"/>
    </source>
</evidence>
<dbReference type="InterPro" id="IPR032710">
    <property type="entry name" value="NTF2-like_dom_sf"/>
</dbReference>
<dbReference type="AlphaFoldDB" id="A0A562TL93"/>
<proteinExistence type="predicted"/>
<dbReference type="CDD" id="cd00531">
    <property type="entry name" value="NTF2_like"/>
    <property type="match status" value="1"/>
</dbReference>
<dbReference type="Proteomes" id="UP000317010">
    <property type="component" value="Unassembled WGS sequence"/>
</dbReference>
<protein>
    <recommendedName>
        <fullName evidence="3">Lumazine-binding protein</fullName>
    </recommendedName>
</protein>
<dbReference type="EMBL" id="VLLI01000020">
    <property type="protein sequence ID" value="TWI94339.1"/>
    <property type="molecule type" value="Genomic_DNA"/>
</dbReference>
<reference evidence="1 2" key="1">
    <citation type="submission" date="2019-07" db="EMBL/GenBank/DDBJ databases">
        <title>Genomic Encyclopedia of Archaeal and Bacterial Type Strains, Phase II (KMG-II): from individual species to whole genera.</title>
        <authorList>
            <person name="Goeker M."/>
        </authorList>
    </citation>
    <scope>NUCLEOTIDE SEQUENCE [LARGE SCALE GENOMIC DNA]</scope>
    <source>
        <strain evidence="1 2">ATCC BAA-1854</strain>
    </source>
</reference>
<evidence type="ECO:0008006" key="3">
    <source>
        <dbReference type="Google" id="ProtNLM"/>
    </source>
</evidence>
<comment type="caution">
    <text evidence="1">The sequence shown here is derived from an EMBL/GenBank/DDBJ whole genome shotgun (WGS) entry which is preliminary data.</text>
</comment>
<gene>
    <name evidence="1" type="ORF">JN11_04729</name>
</gene>
<accession>A0A562TL93</accession>
<organism evidence="1 2">
    <name type="scientific">Mucilaginibacter frigoritolerans</name>
    <dbReference type="NCBI Taxonomy" id="652788"/>
    <lineage>
        <taxon>Bacteria</taxon>
        <taxon>Pseudomonadati</taxon>
        <taxon>Bacteroidota</taxon>
        <taxon>Sphingobacteriia</taxon>
        <taxon>Sphingobacteriales</taxon>
        <taxon>Sphingobacteriaceae</taxon>
        <taxon>Mucilaginibacter</taxon>
    </lineage>
</organism>
<dbReference type="Gene3D" id="3.10.450.50">
    <property type="match status" value="1"/>
</dbReference>
<evidence type="ECO:0000313" key="2">
    <source>
        <dbReference type="Proteomes" id="UP000317010"/>
    </source>
</evidence>
<dbReference type="SUPFAM" id="SSF54427">
    <property type="entry name" value="NTF2-like"/>
    <property type="match status" value="1"/>
</dbReference>
<name>A0A562TL93_9SPHI</name>
<keyword evidence="2" id="KW-1185">Reference proteome</keyword>